<protein>
    <submittedName>
        <fullName evidence="2">ABC-type transporter, periplasmic subunit family 3</fullName>
    </submittedName>
</protein>
<name>A0A099KCK4_COLPS</name>
<gene>
    <name evidence="2" type="ORF">GAB14E_4440</name>
</gene>
<dbReference type="Gene3D" id="3.40.190.10">
    <property type="entry name" value="Periplasmic binding protein-like II"/>
    <property type="match status" value="2"/>
</dbReference>
<proteinExistence type="predicted"/>
<dbReference type="OrthoDB" id="8587856at2"/>
<dbReference type="Pfam" id="PF00497">
    <property type="entry name" value="SBP_bac_3"/>
    <property type="match status" value="1"/>
</dbReference>
<dbReference type="InterPro" id="IPR001638">
    <property type="entry name" value="Solute-binding_3/MltF_N"/>
</dbReference>
<accession>A0A099KCK4</accession>
<dbReference type="AlphaFoldDB" id="A0A099KCK4"/>
<evidence type="ECO:0000313" key="2">
    <source>
        <dbReference type="EMBL" id="KGJ87762.1"/>
    </source>
</evidence>
<dbReference type="Proteomes" id="UP000029868">
    <property type="component" value="Unassembled WGS sequence"/>
</dbReference>
<sequence>MAGVHKDFILYLTIDKRSWRRMLNIILFVLPILSLSLEAKTLEVIFEHNPPFQMVDHNGKGYGPVYDFAKKLIKHAQIPARFTAKPWARIIIKDAKLPNKLILSISKTPQRIDNFIWLTTVYAGQQYIWKKRNAIDPRNMILRVSMERNSHKAKGIRSYFHPDNVFEFLNSTQALNALIKGRVDRFVGTTFAVSGKLESLGYELNMLEQLAVFDEAGFGSQGLYLTLTLGTDKKSKLALQQALKHPEVIKARNMLFDSFKHTEQQLLKAQSRG</sequence>
<dbReference type="EMBL" id="JQEC01000071">
    <property type="protein sequence ID" value="KGJ87762.1"/>
    <property type="molecule type" value="Genomic_DNA"/>
</dbReference>
<dbReference type="PATRIC" id="fig|28229.3.peg.4423"/>
<comment type="caution">
    <text evidence="2">The sequence shown here is derived from an EMBL/GenBank/DDBJ whole genome shotgun (WGS) entry which is preliminary data.</text>
</comment>
<evidence type="ECO:0000259" key="1">
    <source>
        <dbReference type="Pfam" id="PF00497"/>
    </source>
</evidence>
<reference evidence="2 3" key="1">
    <citation type="submission" date="2014-08" db="EMBL/GenBank/DDBJ databases">
        <title>Genomic and Phenotypic Diversity of Colwellia psychrerythraea strains from Disparate Marine Basins.</title>
        <authorList>
            <person name="Techtmann S.M."/>
            <person name="Stelling S.C."/>
            <person name="Utturkar S.M."/>
            <person name="Alshibli N."/>
            <person name="Harris A."/>
            <person name="Brown S.D."/>
            <person name="Hazen T.C."/>
        </authorList>
    </citation>
    <scope>NUCLEOTIDE SEQUENCE [LARGE SCALE GENOMIC DNA]</scope>
    <source>
        <strain evidence="2 3">GAB14E</strain>
    </source>
</reference>
<dbReference type="SUPFAM" id="SSF53850">
    <property type="entry name" value="Periplasmic binding protein-like II"/>
    <property type="match status" value="1"/>
</dbReference>
<feature type="domain" description="Solute-binding protein family 3/N-terminal" evidence="1">
    <location>
        <begin position="47"/>
        <end position="241"/>
    </location>
</feature>
<organism evidence="2 3">
    <name type="scientific">Colwellia psychrerythraea</name>
    <name type="common">Vibrio psychroerythus</name>
    <dbReference type="NCBI Taxonomy" id="28229"/>
    <lineage>
        <taxon>Bacteria</taxon>
        <taxon>Pseudomonadati</taxon>
        <taxon>Pseudomonadota</taxon>
        <taxon>Gammaproteobacteria</taxon>
        <taxon>Alteromonadales</taxon>
        <taxon>Colwelliaceae</taxon>
        <taxon>Colwellia</taxon>
    </lineage>
</organism>
<evidence type="ECO:0000313" key="3">
    <source>
        <dbReference type="Proteomes" id="UP000029868"/>
    </source>
</evidence>